<evidence type="ECO:0000313" key="1">
    <source>
        <dbReference type="EMBL" id="PXY25555.1"/>
    </source>
</evidence>
<comment type="caution">
    <text evidence="1">The sequence shown here is derived from an EMBL/GenBank/DDBJ whole genome shotgun (WGS) entry which is preliminary data.</text>
</comment>
<dbReference type="OrthoDB" id="3790091at2"/>
<name>A0A318LFR4_9PSEU</name>
<sequence length="99" mass="11338">MTVQPEQDRATETSCWCCGTDYPETELVRLGQHPEVGVCLGCARWLQRRAVQRYDEQHPSPMGRLRSGINAVRAAVIRKGWHERGVIGAVLRWIDRRLP</sequence>
<dbReference type="Proteomes" id="UP000247892">
    <property type="component" value="Unassembled WGS sequence"/>
</dbReference>
<dbReference type="RefSeq" id="WP_110341234.1">
    <property type="nucleotide sequence ID" value="NZ_MASU01000012.1"/>
</dbReference>
<protein>
    <submittedName>
        <fullName evidence="1">Uncharacterized protein</fullName>
    </submittedName>
</protein>
<dbReference type="EMBL" id="MASU01000012">
    <property type="protein sequence ID" value="PXY25555.1"/>
    <property type="molecule type" value="Genomic_DNA"/>
</dbReference>
<proteinExistence type="predicted"/>
<reference evidence="1 2" key="1">
    <citation type="submission" date="2016-07" db="EMBL/GenBank/DDBJ databases">
        <title>Draft genome sequence of Prauserella sp. YIM 121212, isolated from alkaline soil.</title>
        <authorList>
            <person name="Ruckert C."/>
            <person name="Albersmeier A."/>
            <person name="Jiang C.-L."/>
            <person name="Jiang Y."/>
            <person name="Kalinowski J."/>
            <person name="Schneider O."/>
            <person name="Winkler A."/>
            <person name="Zotchev S.B."/>
        </authorList>
    </citation>
    <scope>NUCLEOTIDE SEQUENCE [LARGE SCALE GENOMIC DNA]</scope>
    <source>
        <strain evidence="1 2">YIM 121212</strain>
    </source>
</reference>
<accession>A0A318LFR4</accession>
<gene>
    <name evidence="1" type="ORF">BA062_25720</name>
</gene>
<dbReference type="AlphaFoldDB" id="A0A318LFR4"/>
<organism evidence="1 2">
    <name type="scientific">Prauserella flavalba</name>
    <dbReference type="NCBI Taxonomy" id="1477506"/>
    <lineage>
        <taxon>Bacteria</taxon>
        <taxon>Bacillati</taxon>
        <taxon>Actinomycetota</taxon>
        <taxon>Actinomycetes</taxon>
        <taxon>Pseudonocardiales</taxon>
        <taxon>Pseudonocardiaceae</taxon>
        <taxon>Prauserella</taxon>
    </lineage>
</organism>
<keyword evidence="2" id="KW-1185">Reference proteome</keyword>
<evidence type="ECO:0000313" key="2">
    <source>
        <dbReference type="Proteomes" id="UP000247892"/>
    </source>
</evidence>